<dbReference type="PROSITE" id="PS51170">
    <property type="entry name" value="CW"/>
    <property type="match status" value="1"/>
</dbReference>
<dbReference type="SUPFAM" id="SSF69360">
    <property type="entry name" value="Cell wall binding repeat"/>
    <property type="match status" value="1"/>
</dbReference>
<organism evidence="4 5">
    <name type="scientific">Moryella indoligenes</name>
    <dbReference type="NCBI Taxonomy" id="371674"/>
    <lineage>
        <taxon>Bacteria</taxon>
        <taxon>Bacillati</taxon>
        <taxon>Bacillota</taxon>
        <taxon>Clostridia</taxon>
        <taxon>Lachnospirales</taxon>
        <taxon>Lachnospiraceae</taxon>
        <taxon>Moryella</taxon>
    </lineage>
</organism>
<name>A0AAE4AKR6_9FIRM</name>
<reference evidence="4" key="1">
    <citation type="submission" date="2023-07" db="EMBL/GenBank/DDBJ databases">
        <title>Genomic Encyclopedia of Type Strains, Phase IV (KMG-IV): sequencing the most valuable type-strain genomes for metagenomic binning, comparative biology and taxonomic classification.</title>
        <authorList>
            <person name="Goeker M."/>
        </authorList>
    </citation>
    <scope>NUCLEOTIDE SEQUENCE</scope>
    <source>
        <strain evidence="4">DSM 19659</strain>
    </source>
</reference>
<dbReference type="EMBL" id="JAUSTO010000013">
    <property type="protein sequence ID" value="MDQ0153188.1"/>
    <property type="molecule type" value="Genomic_DNA"/>
</dbReference>
<feature type="signal peptide" evidence="3">
    <location>
        <begin position="1"/>
        <end position="29"/>
    </location>
</feature>
<evidence type="ECO:0000256" key="2">
    <source>
        <dbReference type="PROSITE-ProRule" id="PRU00591"/>
    </source>
</evidence>
<protein>
    <recommendedName>
        <fullName evidence="6">Cell wall binding repeat protein</fullName>
    </recommendedName>
</protein>
<dbReference type="Pfam" id="PF19085">
    <property type="entry name" value="Choline_bind_2"/>
    <property type="match status" value="1"/>
</dbReference>
<feature type="repeat" description="Cell wall-binding" evidence="2">
    <location>
        <begin position="50"/>
        <end position="69"/>
    </location>
</feature>
<sequence>MKKTGIGTWTRVLLFSLLFSCFTSISAYAGGWELDQIGWWYLEDDGSYPRNGWREIHGNWFYFYDSGYIAQNTTTPDGYYVDSNGCYIDLSQKYSVVNQVYGFETIELEVGQYSGDGRVYVAVLIDGRESWYGEESAVFACGGQGVELHFSGIQGYDGQTLTLSWIVDDPTYGVYVKGGGLPEAQYDYVRRLSGN</sequence>
<evidence type="ECO:0000313" key="5">
    <source>
        <dbReference type="Proteomes" id="UP001241537"/>
    </source>
</evidence>
<evidence type="ECO:0008006" key="6">
    <source>
        <dbReference type="Google" id="ProtNLM"/>
    </source>
</evidence>
<dbReference type="RefSeq" id="WP_307255193.1">
    <property type="nucleotide sequence ID" value="NZ_JAUSTO010000013.1"/>
</dbReference>
<comment type="caution">
    <text evidence="4">The sequence shown here is derived from an EMBL/GenBank/DDBJ whole genome shotgun (WGS) entry which is preliminary data.</text>
</comment>
<keyword evidence="1" id="KW-0677">Repeat</keyword>
<evidence type="ECO:0000256" key="3">
    <source>
        <dbReference type="SAM" id="SignalP"/>
    </source>
</evidence>
<dbReference type="Proteomes" id="UP001241537">
    <property type="component" value="Unassembled WGS sequence"/>
</dbReference>
<proteinExistence type="predicted"/>
<keyword evidence="5" id="KW-1185">Reference proteome</keyword>
<evidence type="ECO:0000256" key="1">
    <source>
        <dbReference type="ARBA" id="ARBA00022737"/>
    </source>
</evidence>
<feature type="chain" id="PRO_5042140273" description="Cell wall binding repeat protein" evidence="3">
    <location>
        <begin position="30"/>
        <end position="195"/>
    </location>
</feature>
<evidence type="ECO:0000313" key="4">
    <source>
        <dbReference type="EMBL" id="MDQ0153188.1"/>
    </source>
</evidence>
<gene>
    <name evidence="4" type="ORF">J2S20_001897</name>
</gene>
<dbReference type="InterPro" id="IPR018337">
    <property type="entry name" value="Cell_wall/Cho-bd_repeat"/>
</dbReference>
<keyword evidence="3" id="KW-0732">Signal</keyword>
<dbReference type="Gene3D" id="2.10.270.10">
    <property type="entry name" value="Cholin Binding"/>
    <property type="match status" value="1"/>
</dbReference>
<dbReference type="AlphaFoldDB" id="A0AAE4AKR6"/>
<accession>A0AAE4AKR6</accession>